<protein>
    <submittedName>
        <fullName evidence="2">Uncharacterized protein</fullName>
    </submittedName>
</protein>
<evidence type="ECO:0000313" key="2">
    <source>
        <dbReference type="EMBL" id="KAI5312264.1"/>
    </source>
</evidence>
<comment type="caution">
    <text evidence="2">The sequence shown here is derived from an EMBL/GenBank/DDBJ whole genome shotgun (WGS) entry which is preliminary data.</text>
</comment>
<evidence type="ECO:0000313" key="3">
    <source>
        <dbReference type="Proteomes" id="UP001054821"/>
    </source>
</evidence>
<gene>
    <name evidence="2" type="ORF">L3X38_041437</name>
</gene>
<proteinExistence type="predicted"/>
<feature type="region of interest" description="Disordered" evidence="1">
    <location>
        <begin position="72"/>
        <end position="174"/>
    </location>
</feature>
<reference evidence="2 3" key="1">
    <citation type="journal article" date="2022" name="G3 (Bethesda)">
        <title>Whole-genome sequence and methylome profiling of the almond [Prunus dulcis (Mill.) D.A. Webb] cultivar 'Nonpareil'.</title>
        <authorList>
            <person name="D'Amico-Willman K.M."/>
            <person name="Ouma W.Z."/>
            <person name="Meulia T."/>
            <person name="Sideli G.M."/>
            <person name="Gradziel T.M."/>
            <person name="Fresnedo-Ramirez J."/>
        </authorList>
    </citation>
    <scope>NUCLEOTIDE SEQUENCE [LARGE SCALE GENOMIC DNA]</scope>
    <source>
        <strain evidence="2">Clone GOH B32 T37-40</strain>
    </source>
</reference>
<organism evidence="2 3">
    <name type="scientific">Prunus dulcis</name>
    <name type="common">Almond</name>
    <name type="synonym">Amygdalus dulcis</name>
    <dbReference type="NCBI Taxonomy" id="3755"/>
    <lineage>
        <taxon>Eukaryota</taxon>
        <taxon>Viridiplantae</taxon>
        <taxon>Streptophyta</taxon>
        <taxon>Embryophyta</taxon>
        <taxon>Tracheophyta</taxon>
        <taxon>Spermatophyta</taxon>
        <taxon>Magnoliopsida</taxon>
        <taxon>eudicotyledons</taxon>
        <taxon>Gunneridae</taxon>
        <taxon>Pentapetalae</taxon>
        <taxon>rosids</taxon>
        <taxon>fabids</taxon>
        <taxon>Rosales</taxon>
        <taxon>Rosaceae</taxon>
        <taxon>Amygdaloideae</taxon>
        <taxon>Amygdaleae</taxon>
        <taxon>Prunus</taxon>
    </lineage>
</organism>
<accession>A0AAD4YKL8</accession>
<dbReference type="Proteomes" id="UP001054821">
    <property type="component" value="Chromosome 8"/>
</dbReference>
<sequence>MADLNYCKVVDPTAVPRILQWRTTTSVPEMRKLNNYFFQSKESVQLRALCPSEEEMRQPYWSWPQDRPAVVSAESIFNEEMDDIQWDEGPSNRNEGEKKEDEGIEGGEGPSNRNEGEEKEEEGIEGGEVQGKPSEVEEAQRKRSEGEQVKIKSSKGEEAQRKSSEGEKVKRKKQ</sequence>
<dbReference type="EMBL" id="JAJFAZ020000008">
    <property type="protein sequence ID" value="KAI5312264.1"/>
    <property type="molecule type" value="Genomic_DNA"/>
</dbReference>
<name>A0AAD4YKL8_PRUDU</name>
<feature type="compositionally biased region" description="Acidic residues" evidence="1">
    <location>
        <begin position="77"/>
        <end position="86"/>
    </location>
</feature>
<dbReference type="AlphaFoldDB" id="A0AAD4YKL8"/>
<keyword evidence="3" id="KW-1185">Reference proteome</keyword>
<feature type="compositionally biased region" description="Basic and acidic residues" evidence="1">
    <location>
        <begin position="134"/>
        <end position="168"/>
    </location>
</feature>
<evidence type="ECO:0000256" key="1">
    <source>
        <dbReference type="SAM" id="MobiDB-lite"/>
    </source>
</evidence>